<sequence length="243" mass="26845">MLDGWTRTTIGGKPVDVFDPPHALPQALLYLHGLDERTPVTDVAFTATLRAHRLRCVVPHGGQCWWADRVCPEFDAGLAPEGYLLDVLAPWVGAAWHLGPRALAVGGVEMGGQGAVRLAFKHPERFPIAASVSGAFDCQDWYGRGTPLDEMYDSRERCRQDTAVLHIHAHRWPPHLWFCCSPTDAANYRGNDRLHEKLTAIGVPHAVDLDTRAKPGARYEEQMGAPMLAFIADALAREAKRLV</sequence>
<protein>
    <recommendedName>
        <fullName evidence="3">Esterase</fullName>
    </recommendedName>
</protein>
<comment type="caution">
    <text evidence="1">The sequence shown here is derived from an EMBL/GenBank/DDBJ whole genome shotgun (WGS) entry which is preliminary data.</text>
</comment>
<dbReference type="InterPro" id="IPR000801">
    <property type="entry name" value="Esterase-like"/>
</dbReference>
<dbReference type="Pfam" id="PF00756">
    <property type="entry name" value="Esterase"/>
    <property type="match status" value="1"/>
</dbReference>
<accession>A0ABS5BTB1</accession>
<dbReference type="SUPFAM" id="SSF53474">
    <property type="entry name" value="alpha/beta-Hydrolases"/>
    <property type="match status" value="1"/>
</dbReference>
<name>A0ABS5BTB1_9BACT</name>
<dbReference type="InterPro" id="IPR029058">
    <property type="entry name" value="AB_hydrolase_fold"/>
</dbReference>
<keyword evidence="2" id="KW-1185">Reference proteome</keyword>
<evidence type="ECO:0000313" key="1">
    <source>
        <dbReference type="EMBL" id="MBP3956667.1"/>
    </source>
</evidence>
<proteinExistence type="predicted"/>
<gene>
    <name evidence="1" type="ORF">J8F10_15440</name>
</gene>
<evidence type="ECO:0000313" key="2">
    <source>
        <dbReference type="Proteomes" id="UP000676565"/>
    </source>
</evidence>
<evidence type="ECO:0008006" key="3">
    <source>
        <dbReference type="Google" id="ProtNLM"/>
    </source>
</evidence>
<dbReference type="RefSeq" id="WP_210655001.1">
    <property type="nucleotide sequence ID" value="NZ_JAGKQQ010000001.1"/>
</dbReference>
<dbReference type="Proteomes" id="UP000676565">
    <property type="component" value="Unassembled WGS sequence"/>
</dbReference>
<reference evidence="1 2" key="1">
    <citation type="submission" date="2021-04" db="EMBL/GenBank/DDBJ databases">
        <authorList>
            <person name="Ivanova A."/>
        </authorList>
    </citation>
    <scope>NUCLEOTIDE SEQUENCE [LARGE SCALE GENOMIC DNA]</scope>
    <source>
        <strain evidence="1 2">G18</strain>
    </source>
</reference>
<dbReference type="EMBL" id="JAGKQQ010000001">
    <property type="protein sequence ID" value="MBP3956667.1"/>
    <property type="molecule type" value="Genomic_DNA"/>
</dbReference>
<dbReference type="Gene3D" id="3.40.50.1820">
    <property type="entry name" value="alpha/beta hydrolase"/>
    <property type="match status" value="1"/>
</dbReference>
<organism evidence="1 2">
    <name type="scientific">Gemmata palustris</name>
    <dbReference type="NCBI Taxonomy" id="2822762"/>
    <lineage>
        <taxon>Bacteria</taxon>
        <taxon>Pseudomonadati</taxon>
        <taxon>Planctomycetota</taxon>
        <taxon>Planctomycetia</taxon>
        <taxon>Gemmatales</taxon>
        <taxon>Gemmataceae</taxon>
        <taxon>Gemmata</taxon>
    </lineage>
</organism>